<dbReference type="RefSeq" id="WP_001141117.1">
    <property type="nucleotide sequence ID" value="NZ_CABEFB020000006.1"/>
</dbReference>
<dbReference type="AlphaFoldDB" id="A0A0M1UI63"/>
<dbReference type="EMBL" id="UGGJ01000005">
    <property type="protein sequence ID" value="STO39994.1"/>
    <property type="molecule type" value="Genomic_DNA"/>
</dbReference>
<gene>
    <name evidence="1" type="ORF">DL968_26090</name>
    <name evidence="2" type="ORF">I6H02_03610</name>
    <name evidence="3" type="ORF">NCTC11181_05469</name>
    <name evidence="4" type="ORF">NCTC9706_04278</name>
</gene>
<dbReference type="Proteomes" id="UP000254219">
    <property type="component" value="Unassembled WGS sequence"/>
</dbReference>
<dbReference type="EMBL" id="UFYN01000009">
    <property type="protein sequence ID" value="STE77513.1"/>
    <property type="molecule type" value="Genomic_DNA"/>
</dbReference>
<reference evidence="5 6" key="2">
    <citation type="submission" date="2018-06" db="EMBL/GenBank/DDBJ databases">
        <authorList>
            <consortium name="Pathogen Informatics"/>
            <person name="Doyle S."/>
        </authorList>
    </citation>
    <scope>NUCLEOTIDE SEQUENCE [LARGE SCALE GENOMIC DNA]</scope>
    <source>
        <strain evidence="3 5">NCTC11181</strain>
        <strain evidence="4 6">NCTC9706</strain>
    </source>
</reference>
<name>A0A0M1UI63_ECOLX</name>
<dbReference type="EMBL" id="CP065611">
    <property type="protein sequence ID" value="QPR05556.1"/>
    <property type="molecule type" value="Genomic_DNA"/>
</dbReference>
<evidence type="ECO:0000313" key="7">
    <source>
        <dbReference type="Proteomes" id="UP000594864"/>
    </source>
</evidence>
<protein>
    <submittedName>
        <fullName evidence="3">Uncharacterized protein</fullName>
    </submittedName>
</protein>
<sequence>MPSRLYKQFIRHLGESEYIRIRIWEVEPAVLGSQHNYKYSMAYVVDGMCVMRYDNERGKGDHKHIGSQEVSTSFVTIEQLLADFLADVKSIRRGI</sequence>
<evidence type="ECO:0000313" key="5">
    <source>
        <dbReference type="Proteomes" id="UP000254219"/>
    </source>
</evidence>
<evidence type="ECO:0000313" key="1">
    <source>
        <dbReference type="EMBL" id="EGE1990945.1"/>
    </source>
</evidence>
<evidence type="ECO:0000313" key="3">
    <source>
        <dbReference type="EMBL" id="STE77513.1"/>
    </source>
</evidence>
<evidence type="ECO:0000313" key="2">
    <source>
        <dbReference type="EMBL" id="QPR05556.1"/>
    </source>
</evidence>
<organism evidence="3 5">
    <name type="scientific">Escherichia coli</name>
    <dbReference type="NCBI Taxonomy" id="562"/>
    <lineage>
        <taxon>Bacteria</taxon>
        <taxon>Pseudomonadati</taxon>
        <taxon>Pseudomonadota</taxon>
        <taxon>Gammaproteobacteria</taxon>
        <taxon>Enterobacterales</taxon>
        <taxon>Enterobacteriaceae</taxon>
        <taxon>Escherichia</taxon>
    </lineage>
</organism>
<dbReference type="Proteomes" id="UP000854059">
    <property type="component" value="Unassembled WGS sequence"/>
</dbReference>
<evidence type="ECO:0000313" key="4">
    <source>
        <dbReference type="EMBL" id="STO39994.1"/>
    </source>
</evidence>
<dbReference type="InterPro" id="IPR045397">
    <property type="entry name" value="TumE-like"/>
</dbReference>
<dbReference type="Pfam" id="PF20126">
    <property type="entry name" value="TumE"/>
    <property type="match status" value="1"/>
</dbReference>
<reference evidence="1" key="1">
    <citation type="submission" date="2018-05" db="EMBL/GenBank/DDBJ databases">
        <authorList>
            <person name="Ashton P.M."/>
            <person name="Dallman T."/>
            <person name="Nair S."/>
            <person name="De Pinna E."/>
            <person name="Peters T."/>
            <person name="Grant K."/>
        </authorList>
    </citation>
    <scope>NUCLEOTIDE SEQUENCE</scope>
    <source>
        <strain evidence="1">412057</strain>
    </source>
</reference>
<dbReference type="Proteomes" id="UP000254460">
    <property type="component" value="Unassembled WGS sequence"/>
</dbReference>
<proteinExistence type="predicted"/>
<accession>A0A0M1UI63</accession>
<dbReference type="EMBL" id="AAVTXU010000217">
    <property type="protein sequence ID" value="EGE1990945.1"/>
    <property type="molecule type" value="Genomic_DNA"/>
</dbReference>
<evidence type="ECO:0000313" key="6">
    <source>
        <dbReference type="Proteomes" id="UP000254460"/>
    </source>
</evidence>
<reference evidence="2 7" key="3">
    <citation type="submission" date="2020-12" db="EMBL/GenBank/DDBJ databases">
        <title>FDA dAtabase for Regulatory Grade micrObial Sequences (FDA-ARGOS): Supporting development and validation of Infectious Disease Dx tests.</title>
        <authorList>
            <person name="Sproer C."/>
            <person name="Gronow S."/>
            <person name="Severitt S."/>
            <person name="Schroder I."/>
            <person name="Tallon L."/>
            <person name="Sadzewicz L."/>
            <person name="Zhao X."/>
            <person name="Boylan J."/>
            <person name="Ott S."/>
            <person name="Bowen H."/>
            <person name="Vavikolanu K."/>
            <person name="Mehta A."/>
            <person name="Aluvathingal J."/>
            <person name="Nadendla S."/>
            <person name="Lowell S."/>
            <person name="Myers T."/>
            <person name="Yan Y."/>
            <person name="Sichtig H."/>
        </authorList>
    </citation>
    <scope>NUCLEOTIDE SEQUENCE [LARGE SCALE GENOMIC DNA]</scope>
    <source>
        <strain evidence="2 7">FDAARGOS_945</strain>
    </source>
</reference>
<dbReference type="Proteomes" id="UP000594864">
    <property type="component" value="Chromosome"/>
</dbReference>